<dbReference type="EMBL" id="GBRH01160903">
    <property type="protein sequence ID" value="JAE36993.1"/>
    <property type="molecule type" value="Transcribed_RNA"/>
</dbReference>
<proteinExistence type="predicted"/>
<organism evidence="1">
    <name type="scientific">Arundo donax</name>
    <name type="common">Giant reed</name>
    <name type="synonym">Donax arundinaceus</name>
    <dbReference type="NCBI Taxonomy" id="35708"/>
    <lineage>
        <taxon>Eukaryota</taxon>
        <taxon>Viridiplantae</taxon>
        <taxon>Streptophyta</taxon>
        <taxon>Embryophyta</taxon>
        <taxon>Tracheophyta</taxon>
        <taxon>Spermatophyta</taxon>
        <taxon>Magnoliopsida</taxon>
        <taxon>Liliopsida</taxon>
        <taxon>Poales</taxon>
        <taxon>Poaceae</taxon>
        <taxon>PACMAD clade</taxon>
        <taxon>Arundinoideae</taxon>
        <taxon>Arundineae</taxon>
        <taxon>Arundo</taxon>
    </lineage>
</organism>
<name>A0A0A9HVQ1_ARUDO</name>
<protein>
    <submittedName>
        <fullName evidence="1">Uncharacterized protein</fullName>
    </submittedName>
</protein>
<reference evidence="1" key="1">
    <citation type="submission" date="2014-09" db="EMBL/GenBank/DDBJ databases">
        <authorList>
            <person name="Magalhaes I.L.F."/>
            <person name="Oliveira U."/>
            <person name="Santos F.R."/>
            <person name="Vidigal T.H.D.A."/>
            <person name="Brescovit A.D."/>
            <person name="Santos A.J."/>
        </authorList>
    </citation>
    <scope>NUCLEOTIDE SEQUENCE</scope>
    <source>
        <tissue evidence="1">Shoot tissue taken approximately 20 cm above the soil surface</tissue>
    </source>
</reference>
<dbReference type="AlphaFoldDB" id="A0A0A9HVQ1"/>
<sequence length="56" mass="6175">MYKEATLLTTTQPFICSSGDSANSSLYLNPDPLRDLLEGVNFTAPKAKARHRSLHP</sequence>
<accession>A0A0A9HVQ1</accession>
<evidence type="ECO:0000313" key="1">
    <source>
        <dbReference type="EMBL" id="JAE36993.1"/>
    </source>
</evidence>
<reference evidence="1" key="2">
    <citation type="journal article" date="2015" name="Data Brief">
        <title>Shoot transcriptome of the giant reed, Arundo donax.</title>
        <authorList>
            <person name="Barrero R.A."/>
            <person name="Guerrero F.D."/>
            <person name="Moolhuijzen P."/>
            <person name="Goolsby J.A."/>
            <person name="Tidwell J."/>
            <person name="Bellgard S.E."/>
            <person name="Bellgard M.I."/>
        </authorList>
    </citation>
    <scope>NUCLEOTIDE SEQUENCE</scope>
    <source>
        <tissue evidence="1">Shoot tissue taken approximately 20 cm above the soil surface</tissue>
    </source>
</reference>